<proteinExistence type="predicted"/>
<keyword evidence="3" id="KW-1185">Reference proteome</keyword>
<dbReference type="InterPro" id="IPR013783">
    <property type="entry name" value="Ig-like_fold"/>
</dbReference>
<dbReference type="AlphaFoldDB" id="A0A844M118"/>
<organism evidence="2 3">
    <name type="scientific">Psychrobacter sanguinis</name>
    <dbReference type="NCBI Taxonomy" id="861445"/>
    <lineage>
        <taxon>Bacteria</taxon>
        <taxon>Pseudomonadati</taxon>
        <taxon>Pseudomonadota</taxon>
        <taxon>Gammaproteobacteria</taxon>
        <taxon>Moraxellales</taxon>
        <taxon>Moraxellaceae</taxon>
        <taxon>Psychrobacter</taxon>
    </lineage>
</organism>
<feature type="region of interest" description="Disordered" evidence="1">
    <location>
        <begin position="1"/>
        <end position="62"/>
    </location>
</feature>
<dbReference type="Proteomes" id="UP000442109">
    <property type="component" value="Unassembled WGS sequence"/>
</dbReference>
<dbReference type="RefSeq" id="WP_155587202.1">
    <property type="nucleotide sequence ID" value="NZ_WFKQ01000004.1"/>
</dbReference>
<dbReference type="EMBL" id="WFKQ01000004">
    <property type="protein sequence ID" value="MUG32484.1"/>
    <property type="molecule type" value="Genomic_DNA"/>
</dbReference>
<feature type="compositionally biased region" description="Polar residues" evidence="1">
    <location>
        <begin position="18"/>
        <end position="43"/>
    </location>
</feature>
<reference evidence="2 3" key="1">
    <citation type="journal article" date="2019" name="PLoS ONE">
        <title>Pup mortality in New Zealand sea lions (Phocarctos hookeri) at Enderby Island, Auckland Islands, 2013-18.</title>
        <authorList>
            <person name="Michael S.A."/>
            <person name="Hayman D.T.S."/>
            <person name="Gray R."/>
            <person name="Zhang J."/>
            <person name="Rogers L."/>
            <person name="Roe W.D."/>
        </authorList>
    </citation>
    <scope>NUCLEOTIDE SEQUENCE [LARGE SCALE GENOMIC DNA]</scope>
    <source>
        <strain evidence="2 3">SM868</strain>
    </source>
</reference>
<gene>
    <name evidence="2" type="ORF">GB996_06710</name>
</gene>
<dbReference type="Gene3D" id="2.60.40.10">
    <property type="entry name" value="Immunoglobulins"/>
    <property type="match status" value="1"/>
</dbReference>
<accession>A0A844M118</accession>
<protein>
    <submittedName>
        <fullName evidence="2">Uncharacterized protein</fullName>
    </submittedName>
</protein>
<evidence type="ECO:0000256" key="1">
    <source>
        <dbReference type="SAM" id="MobiDB-lite"/>
    </source>
</evidence>
<dbReference type="PROSITE" id="PS51854">
    <property type="entry name" value="CSPG"/>
    <property type="match status" value="1"/>
</dbReference>
<feature type="non-terminal residue" evidence="2">
    <location>
        <position position="1"/>
    </location>
</feature>
<dbReference type="InterPro" id="IPR039005">
    <property type="entry name" value="CSPG_rpt"/>
</dbReference>
<evidence type="ECO:0000313" key="3">
    <source>
        <dbReference type="Proteomes" id="UP000442109"/>
    </source>
</evidence>
<dbReference type="Pfam" id="PF16184">
    <property type="entry name" value="Cadherin_3"/>
    <property type="match status" value="1"/>
</dbReference>
<dbReference type="Gene3D" id="2.160.20.160">
    <property type="match status" value="2"/>
</dbReference>
<evidence type="ECO:0000313" key="2">
    <source>
        <dbReference type="EMBL" id="MUG32484.1"/>
    </source>
</evidence>
<comment type="caution">
    <text evidence="2">The sequence shown here is derived from an EMBL/GenBank/DDBJ whole genome shotgun (WGS) entry which is preliminary data.</text>
</comment>
<name>A0A844M118_9GAMM</name>
<dbReference type="PRINTS" id="PR00313">
    <property type="entry name" value="CABNDNGRPT"/>
</dbReference>
<dbReference type="OrthoDB" id="8481600at2"/>
<sequence length="1022" mass="105991">EVAIDTNGDGTPDYTVTADASGNYSVDTSAAPLTNGETVSATATDEDGTSEPGTSEAPNLNEAPILTGDFQAEVVENYSTIITTTDLDFTDPDAEDIASEVTFTVTDLTNGVLMVDGTAATSFTGQQLADGQVSFAHDGSNVTDANNQASFSVIVEDGNEDVSAPVPQEFTVNIVPLAEITNITVTDNVNAGIELPGTLPNTATNISGVASLNYGDDYVYSGGIVADSDNASPSQQELTNDTTPTMTVTIDNLLVSGYQTLQIIRTTFVTNQVIDDQGNITEVNEVSGVQTVFESTDSTLTSFDYTETALPETYGTTYQYEARIVNIDDETSITTTEVDTRLDSTEATSFELDTIEEALLVSDVVQGGTTQNPVLTISGVNAEQGTVVAYSYTNVSGEYVFNPTGGPDGNGIITSEPVDADGNWSLTLTGDDARAYLAINDVDNYVGLDETNATPRTDSNGNEVYDEFLPLGFVDQAGNATDPNNPIKLYYFDYYLGEGGIDIDLNPLDRPRGAENTLSDGTAQFTTNFDDDRQIIYVAGEIGTIGVGASNNFTINLAGGDDVLNVEGDLNANVIVNMGTGNDSYVGDGLVGVGSATQVNLGAGDNQILTLDNDGLAISTIAITAEGDGNNLIDINSDSVNSINASTITFTNGDDTILTRGGIANSTVRLGNGVNQILVGNDIDDSFIYTGDNNDVVVITNTSSTAGSLQNTTLNLGNGDNTVSVNNNVRSGSFITTGTGNDTLTVGDAILNATINLGDGTNIITVEVGITNNADIDTGSGVDTITVGGNVLDSANISTGAEADTVNIAGGMSNAAQILTGTGNDTVTIEGVLAGQNSRIDLGEGDDTLVVGGNLSDQPTILAGSGNDTLTFNGAILSTVDNIDLGAGDDVMNAAARMDGRVDGGVGNDTFNITGSGESISLDDLINIENINLNGFGRILNDVNRDALTNDLFIQGDSSDRVNIGRQNLTGTNTSETSANGGGTWSDTGDFAQDGVTYDVWTNSNGNGNDYTVYIEQGINVI</sequence>